<proteinExistence type="predicted"/>
<protein>
    <submittedName>
        <fullName evidence="4">Uncharacterized protein</fullName>
    </submittedName>
</protein>
<dbReference type="Pfam" id="PF14237">
    <property type="entry name" value="GYF_2"/>
    <property type="match status" value="1"/>
</dbReference>
<feature type="transmembrane region" description="Helical" evidence="1">
    <location>
        <begin position="115"/>
        <end position="135"/>
    </location>
</feature>
<dbReference type="InterPro" id="IPR025640">
    <property type="entry name" value="GYF_2"/>
</dbReference>
<evidence type="ECO:0000259" key="3">
    <source>
        <dbReference type="Pfam" id="PF25231"/>
    </source>
</evidence>
<feature type="domain" description="DUF7847" evidence="3">
    <location>
        <begin position="206"/>
        <end position="297"/>
    </location>
</feature>
<evidence type="ECO:0000313" key="4">
    <source>
        <dbReference type="EMBL" id="GEP44171.1"/>
    </source>
</evidence>
<dbReference type="Proteomes" id="UP000321577">
    <property type="component" value="Unassembled WGS sequence"/>
</dbReference>
<dbReference type="AlphaFoldDB" id="A0A512MCT0"/>
<dbReference type="Pfam" id="PF25231">
    <property type="entry name" value="DUF7847"/>
    <property type="match status" value="1"/>
</dbReference>
<feature type="domain" description="GYF" evidence="2">
    <location>
        <begin position="4"/>
        <end position="54"/>
    </location>
</feature>
<dbReference type="OrthoDB" id="9764015at2"/>
<reference evidence="4 5" key="1">
    <citation type="submission" date="2019-07" db="EMBL/GenBank/DDBJ databases">
        <title>Whole genome shotgun sequence of Brevifollis gellanilyticus NBRC 108608.</title>
        <authorList>
            <person name="Hosoyama A."/>
            <person name="Uohara A."/>
            <person name="Ohji S."/>
            <person name="Ichikawa N."/>
        </authorList>
    </citation>
    <scope>NUCLEOTIDE SEQUENCE [LARGE SCALE GENOMIC DNA]</scope>
    <source>
        <strain evidence="4 5">NBRC 108608</strain>
    </source>
</reference>
<evidence type="ECO:0000259" key="2">
    <source>
        <dbReference type="Pfam" id="PF14237"/>
    </source>
</evidence>
<dbReference type="PANTHER" id="PTHR40076">
    <property type="entry name" value="MEMBRANE PROTEIN-RELATED"/>
    <property type="match status" value="1"/>
</dbReference>
<organism evidence="4 5">
    <name type="scientific">Brevifollis gellanilyticus</name>
    <dbReference type="NCBI Taxonomy" id="748831"/>
    <lineage>
        <taxon>Bacteria</taxon>
        <taxon>Pseudomonadati</taxon>
        <taxon>Verrucomicrobiota</taxon>
        <taxon>Verrucomicrobiia</taxon>
        <taxon>Verrucomicrobiales</taxon>
        <taxon>Verrucomicrobiaceae</taxon>
    </lineage>
</organism>
<gene>
    <name evidence="4" type="ORF">BGE01nite_34620</name>
</gene>
<dbReference type="InterPro" id="IPR010380">
    <property type="entry name" value="DUF975"/>
</dbReference>
<keyword evidence="5" id="KW-1185">Reference proteome</keyword>
<feature type="transmembrane region" description="Helical" evidence="1">
    <location>
        <begin position="267"/>
        <end position="295"/>
    </location>
</feature>
<evidence type="ECO:0000256" key="1">
    <source>
        <dbReference type="SAM" id="Phobius"/>
    </source>
</evidence>
<dbReference type="PANTHER" id="PTHR40076:SF1">
    <property type="entry name" value="MEMBRANE PROTEIN"/>
    <property type="match status" value="1"/>
</dbReference>
<accession>A0A512MCT0</accession>
<comment type="caution">
    <text evidence="4">The sequence shown here is derived from an EMBL/GenBank/DDBJ whole genome shotgun (WGS) entry which is preliminary data.</text>
</comment>
<evidence type="ECO:0000313" key="5">
    <source>
        <dbReference type="Proteomes" id="UP000321577"/>
    </source>
</evidence>
<dbReference type="InterPro" id="IPR057169">
    <property type="entry name" value="DUF7847"/>
</dbReference>
<keyword evidence="1" id="KW-1133">Transmembrane helix</keyword>
<feature type="transmembrane region" description="Helical" evidence="1">
    <location>
        <begin position="155"/>
        <end position="173"/>
    </location>
</feature>
<feature type="transmembrane region" description="Helical" evidence="1">
    <location>
        <begin position="210"/>
        <end position="236"/>
    </location>
</feature>
<sequence length="319" mass="34883">MQDWHYTKNGDKQPPVSETELRQKLADRELHPQQDLGWTAGMDNWQPLGDISALQAPLSAPGASALNPYAPPMTSPGELLARRENEDLVEIPPGSVQLDVMACVKRAWRLTTQHFGIIFLTGLAYFGISLGLGFVEGMLGAFLMTPEQRSNPFSFNPAMLPVQIVGALIRIGLAAGLTRASLNLCAGRDVSPSQLFGEFGKLLKMAGGMILFYIMLVIGLVLLIVPGIIVGVRFSYFMTAIIDRNMGPIEALKYSWNLTRGNAVNLIGLWFMLMMMMLAGVIALLVGLVFAIPVVTLSVTLAYRYLQYGPPALEERSAR</sequence>
<name>A0A512MCT0_9BACT</name>
<keyword evidence="1" id="KW-0472">Membrane</keyword>
<keyword evidence="1" id="KW-0812">Transmembrane</keyword>
<dbReference type="EMBL" id="BKAG01000026">
    <property type="protein sequence ID" value="GEP44171.1"/>
    <property type="molecule type" value="Genomic_DNA"/>
</dbReference>